<proteinExistence type="predicted"/>
<dbReference type="PROSITE" id="PS51257">
    <property type="entry name" value="PROKAR_LIPOPROTEIN"/>
    <property type="match status" value="1"/>
</dbReference>
<protein>
    <recommendedName>
        <fullName evidence="3">Lipoprotein</fullName>
    </recommendedName>
</protein>
<dbReference type="AlphaFoldDB" id="A0A7M4DP13"/>
<evidence type="ECO:0008006" key="3">
    <source>
        <dbReference type="Google" id="ProtNLM"/>
    </source>
</evidence>
<sequence>MRTVTSTLLASVSVAVVLTGCTTDRNPTPEPTSDPTVAVSDLQPMTLREALEGPEYGEQVRLSVALVTEGDVPFLCDAVDDSDPEQCADPNVEIVGAPLEDLDLVERSGERSGEVDLIVLLVDEDTAEYVSTAP</sequence>
<evidence type="ECO:0000313" key="1">
    <source>
        <dbReference type="EMBL" id="VZO39199.1"/>
    </source>
</evidence>
<dbReference type="Proteomes" id="UP000419743">
    <property type="component" value="Unassembled WGS sequence"/>
</dbReference>
<name>A0A7M4DP13_9MICO</name>
<dbReference type="RefSeq" id="WP_156742541.1">
    <property type="nucleotide sequence ID" value="NZ_CACRYJ010000058.1"/>
</dbReference>
<comment type="caution">
    <text evidence="1">The sequence shown here is derived from an EMBL/GenBank/DDBJ whole genome shotgun (WGS) entry which is preliminary data.</text>
</comment>
<evidence type="ECO:0000313" key="2">
    <source>
        <dbReference type="Proteomes" id="UP000419743"/>
    </source>
</evidence>
<dbReference type="EMBL" id="CACRYJ010000058">
    <property type="protein sequence ID" value="VZO39199.1"/>
    <property type="molecule type" value="Genomic_DNA"/>
</dbReference>
<gene>
    <name evidence="1" type="ORF">HALOF300_03894</name>
</gene>
<accession>A0A7M4DP13</accession>
<reference evidence="1 2" key="1">
    <citation type="submission" date="2019-11" db="EMBL/GenBank/DDBJ databases">
        <authorList>
            <person name="Criscuolo A."/>
        </authorList>
    </citation>
    <scope>NUCLEOTIDE SEQUENCE [LARGE SCALE GENOMIC DNA]</scope>
    <source>
        <strain evidence="1">CIP111667</strain>
    </source>
</reference>
<organism evidence="1 2">
    <name type="scientific">Occultella aeris</name>
    <dbReference type="NCBI Taxonomy" id="2761496"/>
    <lineage>
        <taxon>Bacteria</taxon>
        <taxon>Bacillati</taxon>
        <taxon>Actinomycetota</taxon>
        <taxon>Actinomycetes</taxon>
        <taxon>Micrococcales</taxon>
        <taxon>Ruaniaceae</taxon>
        <taxon>Occultella</taxon>
    </lineage>
</organism>
<keyword evidence="2" id="KW-1185">Reference proteome</keyword>